<gene>
    <name evidence="2" type="ORF">ANN_03709</name>
</gene>
<keyword evidence="3" id="KW-1185">Reference proteome</keyword>
<proteinExistence type="predicted"/>
<reference evidence="2 3" key="1">
    <citation type="journal article" date="2022" name="Allergy">
        <title>Genome assembly and annotation of Periplaneta americana reveal a comprehensive cockroach allergen profile.</title>
        <authorList>
            <person name="Wang L."/>
            <person name="Xiong Q."/>
            <person name="Saelim N."/>
            <person name="Wang L."/>
            <person name="Nong W."/>
            <person name="Wan A.T."/>
            <person name="Shi M."/>
            <person name="Liu X."/>
            <person name="Cao Q."/>
            <person name="Hui J.H.L."/>
            <person name="Sookrung N."/>
            <person name="Leung T.F."/>
            <person name="Tungtrongchitr A."/>
            <person name="Tsui S.K.W."/>
        </authorList>
    </citation>
    <scope>NUCLEOTIDE SEQUENCE [LARGE SCALE GENOMIC DNA]</scope>
    <source>
        <strain evidence="2">PWHHKU_190912</strain>
    </source>
</reference>
<evidence type="ECO:0000313" key="3">
    <source>
        <dbReference type="Proteomes" id="UP001148838"/>
    </source>
</evidence>
<dbReference type="EMBL" id="JAJSOF020000001">
    <property type="protein sequence ID" value="KAJ4452191.1"/>
    <property type="molecule type" value="Genomic_DNA"/>
</dbReference>
<organism evidence="2 3">
    <name type="scientific">Periplaneta americana</name>
    <name type="common">American cockroach</name>
    <name type="synonym">Blatta americana</name>
    <dbReference type="NCBI Taxonomy" id="6978"/>
    <lineage>
        <taxon>Eukaryota</taxon>
        <taxon>Metazoa</taxon>
        <taxon>Ecdysozoa</taxon>
        <taxon>Arthropoda</taxon>
        <taxon>Hexapoda</taxon>
        <taxon>Insecta</taxon>
        <taxon>Pterygota</taxon>
        <taxon>Neoptera</taxon>
        <taxon>Polyneoptera</taxon>
        <taxon>Dictyoptera</taxon>
        <taxon>Blattodea</taxon>
        <taxon>Blattoidea</taxon>
        <taxon>Blattidae</taxon>
        <taxon>Blattinae</taxon>
        <taxon>Periplaneta</taxon>
    </lineage>
</organism>
<name>A0ABQ8U2W9_PERAM</name>
<feature type="region of interest" description="Disordered" evidence="1">
    <location>
        <begin position="1"/>
        <end position="23"/>
    </location>
</feature>
<protein>
    <submittedName>
        <fullName evidence="2">Uncharacterized protein</fullName>
    </submittedName>
</protein>
<comment type="caution">
    <text evidence="2">The sequence shown here is derived from an EMBL/GenBank/DDBJ whole genome shotgun (WGS) entry which is preliminary data.</text>
</comment>
<evidence type="ECO:0000313" key="2">
    <source>
        <dbReference type="EMBL" id="KAJ4452191.1"/>
    </source>
</evidence>
<accession>A0ABQ8U2W9</accession>
<sequence length="159" mass="18470">MAGLCEGGNEPPSSLKASAAERTGAAERTDERIAYLLCPIQFISTRHFNIKPHFNKAHIKTYGMHKLSDRARVGITLVIRMRARDLWEHYPHQTPRKYRHVTGRSECYALLLHHSAWTAQRTQLHDDGKKQWLCSKENIIEMIAVQILDLKYRHPIEFK</sequence>
<dbReference type="Proteomes" id="UP001148838">
    <property type="component" value="Unassembled WGS sequence"/>
</dbReference>
<evidence type="ECO:0000256" key="1">
    <source>
        <dbReference type="SAM" id="MobiDB-lite"/>
    </source>
</evidence>